<reference evidence="1 2" key="1">
    <citation type="journal article" date="2019" name="Nat. Ecol. Evol.">
        <title>Megaphylogeny resolves global patterns of mushroom evolution.</title>
        <authorList>
            <person name="Varga T."/>
            <person name="Krizsan K."/>
            <person name="Foldi C."/>
            <person name="Dima B."/>
            <person name="Sanchez-Garcia M."/>
            <person name="Sanchez-Ramirez S."/>
            <person name="Szollosi G.J."/>
            <person name="Szarkandi J.G."/>
            <person name="Papp V."/>
            <person name="Albert L."/>
            <person name="Andreopoulos W."/>
            <person name="Angelini C."/>
            <person name="Antonin V."/>
            <person name="Barry K.W."/>
            <person name="Bougher N.L."/>
            <person name="Buchanan P."/>
            <person name="Buyck B."/>
            <person name="Bense V."/>
            <person name="Catcheside P."/>
            <person name="Chovatia M."/>
            <person name="Cooper J."/>
            <person name="Damon W."/>
            <person name="Desjardin D."/>
            <person name="Finy P."/>
            <person name="Geml J."/>
            <person name="Haridas S."/>
            <person name="Hughes K."/>
            <person name="Justo A."/>
            <person name="Karasinski D."/>
            <person name="Kautmanova I."/>
            <person name="Kiss B."/>
            <person name="Kocsube S."/>
            <person name="Kotiranta H."/>
            <person name="LaButti K.M."/>
            <person name="Lechner B.E."/>
            <person name="Liimatainen K."/>
            <person name="Lipzen A."/>
            <person name="Lukacs Z."/>
            <person name="Mihaltcheva S."/>
            <person name="Morgado L.N."/>
            <person name="Niskanen T."/>
            <person name="Noordeloos M.E."/>
            <person name="Ohm R.A."/>
            <person name="Ortiz-Santana B."/>
            <person name="Ovrebo C."/>
            <person name="Racz N."/>
            <person name="Riley R."/>
            <person name="Savchenko A."/>
            <person name="Shiryaev A."/>
            <person name="Soop K."/>
            <person name="Spirin V."/>
            <person name="Szebenyi C."/>
            <person name="Tomsovsky M."/>
            <person name="Tulloss R.E."/>
            <person name="Uehling J."/>
            <person name="Grigoriev I.V."/>
            <person name="Vagvolgyi C."/>
            <person name="Papp T."/>
            <person name="Martin F.M."/>
            <person name="Miettinen O."/>
            <person name="Hibbett D.S."/>
            <person name="Nagy L.G."/>
        </authorList>
    </citation>
    <scope>NUCLEOTIDE SEQUENCE [LARGE SCALE GENOMIC DNA]</scope>
    <source>
        <strain evidence="1 2">CBS 962.96</strain>
    </source>
</reference>
<dbReference type="OrthoDB" id="2953266at2759"/>
<keyword evidence="2" id="KW-1185">Reference proteome</keyword>
<accession>A0A4S8LIA5</accession>
<dbReference type="EMBL" id="ML179392">
    <property type="protein sequence ID" value="THU88852.1"/>
    <property type="molecule type" value="Genomic_DNA"/>
</dbReference>
<dbReference type="AlphaFoldDB" id="A0A4S8LIA5"/>
<gene>
    <name evidence="1" type="ORF">K435DRAFT_573672</name>
</gene>
<proteinExistence type="predicted"/>
<evidence type="ECO:0000313" key="2">
    <source>
        <dbReference type="Proteomes" id="UP000297245"/>
    </source>
</evidence>
<evidence type="ECO:0000313" key="1">
    <source>
        <dbReference type="EMBL" id="THU88852.1"/>
    </source>
</evidence>
<name>A0A4S8LIA5_DENBC</name>
<dbReference type="Proteomes" id="UP000297245">
    <property type="component" value="Unassembled WGS sequence"/>
</dbReference>
<organism evidence="1 2">
    <name type="scientific">Dendrothele bispora (strain CBS 962.96)</name>
    <dbReference type="NCBI Taxonomy" id="1314807"/>
    <lineage>
        <taxon>Eukaryota</taxon>
        <taxon>Fungi</taxon>
        <taxon>Dikarya</taxon>
        <taxon>Basidiomycota</taxon>
        <taxon>Agaricomycotina</taxon>
        <taxon>Agaricomycetes</taxon>
        <taxon>Agaricomycetidae</taxon>
        <taxon>Agaricales</taxon>
        <taxon>Agaricales incertae sedis</taxon>
        <taxon>Dendrothele</taxon>
    </lineage>
</organism>
<sequence>VYLFIAPVTVDRCLESGSTEVRWLTNGRDHYFWSFDPSGATPLSRRVCNILGLPNYRTRVAFEGPSKMFFDYQYEATKYLQEIQGFDPSTQDYARARGLPLAEMI</sequence>
<protein>
    <submittedName>
        <fullName evidence="1">Uncharacterized protein</fullName>
    </submittedName>
</protein>
<feature type="non-terminal residue" evidence="1">
    <location>
        <position position="105"/>
    </location>
</feature>
<feature type="non-terminal residue" evidence="1">
    <location>
        <position position="1"/>
    </location>
</feature>